<organism evidence="1 2">
    <name type="scientific">Pyricularia grisea</name>
    <name type="common">Crabgrass-specific blast fungus</name>
    <name type="synonym">Magnaporthe grisea</name>
    <dbReference type="NCBI Taxonomy" id="148305"/>
    <lineage>
        <taxon>Eukaryota</taxon>
        <taxon>Fungi</taxon>
        <taxon>Dikarya</taxon>
        <taxon>Ascomycota</taxon>
        <taxon>Pezizomycotina</taxon>
        <taxon>Sordariomycetes</taxon>
        <taxon>Sordariomycetidae</taxon>
        <taxon>Magnaporthales</taxon>
        <taxon>Pyriculariaceae</taxon>
        <taxon>Pyricularia</taxon>
    </lineage>
</organism>
<dbReference type="AlphaFoldDB" id="A0A6P8ARS3"/>
<dbReference type="GeneID" id="41964499"/>
<reference evidence="2" key="1">
    <citation type="journal article" date="2019" name="Mol. Biol. Evol.">
        <title>Blast fungal genomes show frequent chromosomal changes, gene gains and losses, and effector gene turnover.</title>
        <authorList>
            <person name="Gomez Luciano L.B."/>
            <person name="Jason Tsai I."/>
            <person name="Chuma I."/>
            <person name="Tosa Y."/>
            <person name="Chen Y.H."/>
            <person name="Li J.Y."/>
            <person name="Li M.Y."/>
            <person name="Jade Lu M.Y."/>
            <person name="Nakayashiki H."/>
            <person name="Li W.H."/>
        </authorList>
    </citation>
    <scope>NUCLEOTIDE SEQUENCE</scope>
    <source>
        <strain evidence="2">NI907</strain>
    </source>
</reference>
<accession>A0A6P8ARS3</accession>
<evidence type="ECO:0000313" key="2">
    <source>
        <dbReference type="RefSeq" id="XP_030977616.1"/>
    </source>
</evidence>
<evidence type="ECO:0000313" key="1">
    <source>
        <dbReference type="Proteomes" id="UP000515153"/>
    </source>
</evidence>
<keyword evidence="1" id="KW-1185">Reference proteome</keyword>
<proteinExistence type="predicted"/>
<dbReference type="RefSeq" id="XP_030977616.1">
    <property type="nucleotide sequence ID" value="XM_031129591.1"/>
</dbReference>
<protein>
    <submittedName>
        <fullName evidence="2">Uncharacterized protein</fullName>
    </submittedName>
</protein>
<reference evidence="2" key="2">
    <citation type="submission" date="2019-10" db="EMBL/GenBank/DDBJ databases">
        <authorList>
            <consortium name="NCBI Genome Project"/>
        </authorList>
    </citation>
    <scope>NUCLEOTIDE SEQUENCE</scope>
    <source>
        <strain evidence="2">NI907</strain>
    </source>
</reference>
<name>A0A6P8ARS3_PYRGI</name>
<gene>
    <name evidence="2" type="ORF">PgNI_09609</name>
</gene>
<reference evidence="2" key="3">
    <citation type="submission" date="2025-08" db="UniProtKB">
        <authorList>
            <consortium name="RefSeq"/>
        </authorList>
    </citation>
    <scope>IDENTIFICATION</scope>
    <source>
        <strain evidence="2">NI907</strain>
    </source>
</reference>
<sequence>MSDHAIVWEAKRILSADVRFAGITRMCACRDRIPENPVTVFSH</sequence>
<dbReference type="KEGG" id="pgri:PgNI_09609"/>
<dbReference type="Proteomes" id="UP000515153">
    <property type="component" value="Unplaced"/>
</dbReference>